<dbReference type="AlphaFoldDB" id="A0A183NTN2"/>
<keyword evidence="4" id="KW-1185">Reference proteome</keyword>
<evidence type="ECO:0000313" key="3">
    <source>
        <dbReference type="EMBL" id="VDP28776.1"/>
    </source>
</evidence>
<dbReference type="Proteomes" id="UP000269396">
    <property type="component" value="Unassembled WGS sequence"/>
</dbReference>
<protein>
    <submittedName>
        <fullName evidence="3">Uncharacterized protein</fullName>
    </submittedName>
</protein>
<proteinExistence type="predicted"/>
<dbReference type="SMART" id="SM00612">
    <property type="entry name" value="Kelch"/>
    <property type="match status" value="6"/>
</dbReference>
<dbReference type="EMBL" id="UZAL01027048">
    <property type="protein sequence ID" value="VDP28776.1"/>
    <property type="molecule type" value="Genomic_DNA"/>
</dbReference>
<name>A0A183NTN2_9TREM</name>
<dbReference type="PRINTS" id="PR00501">
    <property type="entry name" value="KELCHREPEAT"/>
</dbReference>
<dbReference type="STRING" id="31246.A0A183NTN2"/>
<dbReference type="Gene3D" id="2.120.10.80">
    <property type="entry name" value="Kelch-type beta propeller"/>
    <property type="match status" value="2"/>
</dbReference>
<dbReference type="InterPro" id="IPR015915">
    <property type="entry name" value="Kelch-typ_b-propeller"/>
</dbReference>
<dbReference type="Pfam" id="PF01344">
    <property type="entry name" value="Kelch_1"/>
    <property type="match status" value="1"/>
</dbReference>
<evidence type="ECO:0000256" key="1">
    <source>
        <dbReference type="ARBA" id="ARBA00022441"/>
    </source>
</evidence>
<keyword evidence="2" id="KW-0677">Repeat</keyword>
<organism evidence="3 4">
    <name type="scientific">Schistosoma mattheei</name>
    <dbReference type="NCBI Taxonomy" id="31246"/>
    <lineage>
        <taxon>Eukaryota</taxon>
        <taxon>Metazoa</taxon>
        <taxon>Spiralia</taxon>
        <taxon>Lophotrochozoa</taxon>
        <taxon>Platyhelminthes</taxon>
        <taxon>Trematoda</taxon>
        <taxon>Digenea</taxon>
        <taxon>Strigeidida</taxon>
        <taxon>Schistosomatoidea</taxon>
        <taxon>Schistosomatidae</taxon>
        <taxon>Schistosoma</taxon>
    </lineage>
</organism>
<dbReference type="PANTHER" id="PTHR45632">
    <property type="entry name" value="LD33804P"/>
    <property type="match status" value="1"/>
</dbReference>
<dbReference type="Pfam" id="PF07707">
    <property type="entry name" value="BACK"/>
    <property type="match status" value="1"/>
</dbReference>
<evidence type="ECO:0000313" key="4">
    <source>
        <dbReference type="Proteomes" id="UP000269396"/>
    </source>
</evidence>
<sequence length="692" mass="80750">MTQARTSTCQEVAGCNKHHHKEWVSSQTPDKIQKRKIREKAINNSQTRTEKVKTQAEFIETFEIMSTSSMSNCFFISTLPDYLLDRKVIINNSHVHSISGFKLAKASTIFKNELIKLRQFELVNYHYRRRTTTTIIKSQYQLQPKSLSDLQFQPLILNYTNIYALECLLSFIHCNHETRYNLLNNNIKPSTINSLLEVGLYYKTFEFINDCIQMVQYKLNTKNCLNYWMNSEKLINQLPNYQLITLNYLLIHFIEISQYEEFLNINFIEFKKLLIEDSLNISNEKYLFDLIIKWIHHKMIERQFYIYDLLACLRLGRLSNEYLDDISQHSLVQTMWNSCHHLILLARYSNIELISQFNNMLTFKLKDETELFTYLHKPRLPHNAIFVIGGWEGNQHDSYFGPSKIIQVYNSRADTWRRIDSDGLTLNVGHAYSACVLHKTQIYIVGGYVPSGPTQTLKVFELTSHKWKILSPMHEKRNYVCACSLNNYIYAIGGHNGKFRLSSVERYDIEQKQWFFVSPMHQARSDAGAHSFSGFIYAVGGFDGEHFHNSVEMYDPRTDQWSIVAPMNSIRSGVSVIVYGQYLYSIGGNDGRQRLRTVERYNPDTNRWQMMPSMMHKRSNCCVTTLDDMIYVIGGWSDETNSTISSVERWSPNSSGHWEPARELHIPTKLSDNKISVQHRQAGTTHNQQSSL</sequence>
<dbReference type="Pfam" id="PF24981">
    <property type="entry name" value="Beta-prop_ATRN-LZTR1"/>
    <property type="match status" value="1"/>
</dbReference>
<evidence type="ECO:0000256" key="2">
    <source>
        <dbReference type="ARBA" id="ARBA00022737"/>
    </source>
</evidence>
<dbReference type="PANTHER" id="PTHR45632:SF3">
    <property type="entry name" value="KELCH-LIKE PROTEIN 32"/>
    <property type="match status" value="1"/>
</dbReference>
<dbReference type="SUPFAM" id="SSF117281">
    <property type="entry name" value="Kelch motif"/>
    <property type="match status" value="1"/>
</dbReference>
<dbReference type="InterPro" id="IPR056737">
    <property type="entry name" value="Beta-prop_ATRN-MKLN-like"/>
</dbReference>
<accession>A0A183NTN2</accession>
<dbReference type="InterPro" id="IPR006652">
    <property type="entry name" value="Kelch_1"/>
</dbReference>
<keyword evidence="1" id="KW-0880">Kelch repeat</keyword>
<reference evidence="3 4" key="1">
    <citation type="submission" date="2018-11" db="EMBL/GenBank/DDBJ databases">
        <authorList>
            <consortium name="Pathogen Informatics"/>
        </authorList>
    </citation>
    <scope>NUCLEOTIDE SEQUENCE [LARGE SCALE GENOMIC DNA]</scope>
    <source>
        <strain>Denwood</strain>
        <strain evidence="4">Zambia</strain>
    </source>
</reference>
<dbReference type="Gene3D" id="1.25.40.420">
    <property type="match status" value="1"/>
</dbReference>
<dbReference type="InterPro" id="IPR011705">
    <property type="entry name" value="BACK"/>
</dbReference>
<gene>
    <name evidence="3" type="ORF">SMTD_LOCUS5468</name>
</gene>
<dbReference type="SMART" id="SM00875">
    <property type="entry name" value="BACK"/>
    <property type="match status" value="1"/>
</dbReference>